<evidence type="ECO:0000313" key="1">
    <source>
        <dbReference type="EMBL" id="TMS32833.1"/>
    </source>
</evidence>
<reference evidence="1 2" key="2">
    <citation type="journal article" date="2019" name="G3 (Bethesda)">
        <title>Hybrid Assembly of the Genome of the Entomopathogenic Nematode Steinernema carpocapsae Identifies the X-Chromosome.</title>
        <authorList>
            <person name="Serra L."/>
            <person name="Macchietto M."/>
            <person name="Macias-Munoz A."/>
            <person name="McGill C.J."/>
            <person name="Rodriguez I.M."/>
            <person name="Rodriguez B."/>
            <person name="Murad R."/>
            <person name="Mortazavi A."/>
        </authorList>
    </citation>
    <scope>NUCLEOTIDE SEQUENCE [LARGE SCALE GENOMIC DNA]</scope>
    <source>
        <strain evidence="1 2">ALL</strain>
    </source>
</reference>
<reference evidence="1 2" key="1">
    <citation type="journal article" date="2015" name="Genome Biol.">
        <title>Comparative genomics of Steinernema reveals deeply conserved gene regulatory networks.</title>
        <authorList>
            <person name="Dillman A.R."/>
            <person name="Macchietto M."/>
            <person name="Porter C.F."/>
            <person name="Rogers A."/>
            <person name="Williams B."/>
            <person name="Antoshechkin I."/>
            <person name="Lee M.M."/>
            <person name="Goodwin Z."/>
            <person name="Lu X."/>
            <person name="Lewis E.E."/>
            <person name="Goodrich-Blair H."/>
            <person name="Stock S.P."/>
            <person name="Adams B.J."/>
            <person name="Sternberg P.W."/>
            <person name="Mortazavi A."/>
        </authorList>
    </citation>
    <scope>NUCLEOTIDE SEQUENCE [LARGE SCALE GENOMIC DNA]</scope>
    <source>
        <strain evidence="1 2">ALL</strain>
    </source>
</reference>
<sequence length="217" mass="25156">MCEAKRCGRTSVQLCSISIRRFSFEEDTNMDQIPLNFINSTAHQLAKGNAVKLTDLSGHWSSVGDNHREKRVDLFVRIHLSSNVNYVIQTICKDTGKVIRIGELLEHLQALEFARITTLLVQQSDLKEGEQDEELLKKLLRRVPVKRLDIYHCFATEFDHQCSSSCLVEEHKFYYMLNADVVSMQRDSPHELMNYHLYESPHSRKVIVRDVMVYNVA</sequence>
<dbReference type="Proteomes" id="UP000298663">
    <property type="component" value="Chromosome X"/>
</dbReference>
<name>A0A4V6I6Y4_STECR</name>
<evidence type="ECO:0000313" key="2">
    <source>
        <dbReference type="Proteomes" id="UP000298663"/>
    </source>
</evidence>
<dbReference type="AlphaFoldDB" id="A0A4V6I6Y4"/>
<dbReference type="EMBL" id="CM016762">
    <property type="protein sequence ID" value="TMS32833.1"/>
    <property type="molecule type" value="Genomic_DNA"/>
</dbReference>
<accession>A0A4V6I6Y4</accession>
<keyword evidence="2" id="KW-1185">Reference proteome</keyword>
<comment type="caution">
    <text evidence="1">The sequence shown here is derived from an EMBL/GenBank/DDBJ whole genome shotgun (WGS) entry which is preliminary data.</text>
</comment>
<proteinExistence type="predicted"/>
<gene>
    <name evidence="1" type="ORF">L596_000634</name>
</gene>
<organism evidence="1 2">
    <name type="scientific">Steinernema carpocapsae</name>
    <name type="common">Entomopathogenic nematode</name>
    <dbReference type="NCBI Taxonomy" id="34508"/>
    <lineage>
        <taxon>Eukaryota</taxon>
        <taxon>Metazoa</taxon>
        <taxon>Ecdysozoa</taxon>
        <taxon>Nematoda</taxon>
        <taxon>Chromadorea</taxon>
        <taxon>Rhabditida</taxon>
        <taxon>Tylenchina</taxon>
        <taxon>Panagrolaimomorpha</taxon>
        <taxon>Strongyloidoidea</taxon>
        <taxon>Steinernematidae</taxon>
        <taxon>Steinernema</taxon>
    </lineage>
</organism>
<dbReference type="EMBL" id="AZBU02000001">
    <property type="protein sequence ID" value="TMS32833.1"/>
    <property type="molecule type" value="Genomic_DNA"/>
</dbReference>
<protein>
    <submittedName>
        <fullName evidence="1">Uncharacterized protein</fullName>
    </submittedName>
</protein>